<proteinExistence type="predicted"/>
<evidence type="ECO:0000313" key="6">
    <source>
        <dbReference type="Proteomes" id="UP001293593"/>
    </source>
</evidence>
<dbReference type="AlphaFoldDB" id="A0AAE1JSL7"/>
<dbReference type="EMBL" id="JAWXYG010000005">
    <property type="protein sequence ID" value="KAK4273389.1"/>
    <property type="molecule type" value="Genomic_DNA"/>
</dbReference>
<gene>
    <name evidence="5" type="ORF">QN277_021802</name>
</gene>
<evidence type="ECO:0000256" key="1">
    <source>
        <dbReference type="PROSITE-ProRule" id="PRU00267"/>
    </source>
</evidence>
<keyword evidence="1" id="KW-0539">Nucleus</keyword>
<reference evidence="5" key="1">
    <citation type="submission" date="2023-10" db="EMBL/GenBank/DDBJ databases">
        <title>Chromosome-level genome of the transformable northern wattle, Acacia crassicarpa.</title>
        <authorList>
            <person name="Massaro I."/>
            <person name="Sinha N.R."/>
            <person name="Poethig S."/>
            <person name="Leichty A.R."/>
        </authorList>
    </citation>
    <scope>NUCLEOTIDE SEQUENCE</scope>
    <source>
        <strain evidence="5">Acra3RX</strain>
        <tissue evidence="5">Leaf</tissue>
    </source>
</reference>
<dbReference type="SUPFAM" id="SSF46774">
    <property type="entry name" value="ARID-like"/>
    <property type="match status" value="1"/>
</dbReference>
<dbReference type="SUPFAM" id="SSF47095">
    <property type="entry name" value="HMG-box"/>
    <property type="match status" value="1"/>
</dbReference>
<organism evidence="5 6">
    <name type="scientific">Acacia crassicarpa</name>
    <name type="common">northern wattle</name>
    <dbReference type="NCBI Taxonomy" id="499986"/>
    <lineage>
        <taxon>Eukaryota</taxon>
        <taxon>Viridiplantae</taxon>
        <taxon>Streptophyta</taxon>
        <taxon>Embryophyta</taxon>
        <taxon>Tracheophyta</taxon>
        <taxon>Spermatophyta</taxon>
        <taxon>Magnoliopsida</taxon>
        <taxon>eudicotyledons</taxon>
        <taxon>Gunneridae</taxon>
        <taxon>Pentapetalae</taxon>
        <taxon>rosids</taxon>
        <taxon>fabids</taxon>
        <taxon>Fabales</taxon>
        <taxon>Fabaceae</taxon>
        <taxon>Caesalpinioideae</taxon>
        <taxon>mimosoid clade</taxon>
        <taxon>Acacieae</taxon>
        <taxon>Acacia</taxon>
    </lineage>
</organism>
<dbReference type="SMART" id="SM01014">
    <property type="entry name" value="ARID"/>
    <property type="match status" value="1"/>
</dbReference>
<comment type="caution">
    <text evidence="5">The sequence shown here is derived from an EMBL/GenBank/DDBJ whole genome shotgun (WGS) entry which is preliminary data.</text>
</comment>
<name>A0AAE1JSL7_9FABA</name>
<dbReference type="GO" id="GO:0003677">
    <property type="term" value="F:DNA binding"/>
    <property type="evidence" value="ECO:0007669"/>
    <property type="project" value="UniProtKB-UniRule"/>
</dbReference>
<dbReference type="InterPro" id="IPR036910">
    <property type="entry name" value="HMG_box_dom_sf"/>
</dbReference>
<dbReference type="Gene3D" id="1.10.150.60">
    <property type="entry name" value="ARID DNA-binding domain"/>
    <property type="match status" value="1"/>
</dbReference>
<dbReference type="InterPro" id="IPR036431">
    <property type="entry name" value="ARID_dom_sf"/>
</dbReference>
<dbReference type="PROSITE" id="PS51011">
    <property type="entry name" value="ARID"/>
    <property type="match status" value="1"/>
</dbReference>
<protein>
    <submittedName>
        <fullName evidence="5">Uncharacterized protein</fullName>
    </submittedName>
</protein>
<dbReference type="Proteomes" id="UP001293593">
    <property type="component" value="Unassembled WGS sequence"/>
</dbReference>
<dbReference type="CDD" id="cd16100">
    <property type="entry name" value="ARID"/>
    <property type="match status" value="1"/>
</dbReference>
<feature type="domain" description="ARID" evidence="4">
    <location>
        <begin position="29"/>
        <end position="119"/>
    </location>
</feature>
<feature type="domain" description="HMG box" evidence="3">
    <location>
        <begin position="199"/>
        <end position="267"/>
    </location>
</feature>
<keyword evidence="6" id="KW-1185">Reference proteome</keyword>
<evidence type="ECO:0000259" key="4">
    <source>
        <dbReference type="PROSITE" id="PS51011"/>
    </source>
</evidence>
<dbReference type="Pfam" id="PF01388">
    <property type="entry name" value="ARID"/>
    <property type="match status" value="1"/>
</dbReference>
<sequence>MRGYTRRSSKANIMAPQIEPAGAPKQGPSIDSDTFYHKLKQLWDSYGLGLIINARETLLDLFLFYSEVTRRGGYHQVSRDKKWDELVSALKLEGSQANLPVQLEKCYALLLYQFEQLYHYRDPAHKAATNPTLGLLTNSISSERKRKYEVRLFELVDDEGGEVEIGTCKETTGSELEEQKMVVYTSPDDKKVKKRRGAPRGHKTAYQIFIKQECARLRSCKEASDRSNILYMAIDAWRNMTETEKQPFVEESRKERERLMEARKAQDQNVEAETDAGNCSDGLELIMSEESESEAPLTVDMGFIPSRA</sequence>
<dbReference type="Pfam" id="PF09011">
    <property type="entry name" value="HMG_box_2"/>
    <property type="match status" value="1"/>
</dbReference>
<evidence type="ECO:0000313" key="5">
    <source>
        <dbReference type="EMBL" id="KAK4273389.1"/>
    </source>
</evidence>
<dbReference type="InterPro" id="IPR009071">
    <property type="entry name" value="HMG_box_dom"/>
</dbReference>
<dbReference type="PANTHER" id="PTHR46691">
    <property type="entry name" value="HIGH MOBILITY GROUP B PROTEIN 9"/>
    <property type="match status" value="1"/>
</dbReference>
<dbReference type="PANTHER" id="PTHR46691:SF5">
    <property type="entry name" value="HMG (HIGH MOBILITY GROUP) BOX PROTEIN"/>
    <property type="match status" value="1"/>
</dbReference>
<feature type="DNA-binding region" description="HMG box" evidence="1">
    <location>
        <begin position="199"/>
        <end position="267"/>
    </location>
</feature>
<evidence type="ECO:0000259" key="3">
    <source>
        <dbReference type="PROSITE" id="PS50118"/>
    </source>
</evidence>
<evidence type="ECO:0000256" key="2">
    <source>
        <dbReference type="SAM" id="MobiDB-lite"/>
    </source>
</evidence>
<feature type="region of interest" description="Disordered" evidence="2">
    <location>
        <begin position="289"/>
        <end position="308"/>
    </location>
</feature>
<dbReference type="PROSITE" id="PS50118">
    <property type="entry name" value="HMG_BOX_2"/>
    <property type="match status" value="1"/>
</dbReference>
<dbReference type="GO" id="GO:0005634">
    <property type="term" value="C:nucleus"/>
    <property type="evidence" value="ECO:0007669"/>
    <property type="project" value="UniProtKB-UniRule"/>
</dbReference>
<accession>A0AAE1JSL7</accession>
<dbReference type="Gene3D" id="1.10.30.10">
    <property type="entry name" value="High mobility group box domain"/>
    <property type="match status" value="1"/>
</dbReference>
<dbReference type="InterPro" id="IPR001606">
    <property type="entry name" value="ARID_dom"/>
</dbReference>
<dbReference type="SMART" id="SM00501">
    <property type="entry name" value="BRIGHT"/>
    <property type="match status" value="1"/>
</dbReference>
<keyword evidence="1" id="KW-0238">DNA-binding</keyword>